<keyword evidence="3" id="KW-1185">Reference proteome</keyword>
<dbReference type="Proteomes" id="UP001162001">
    <property type="component" value="Segment"/>
</dbReference>
<organism evidence="2 3">
    <name type="scientific">Fadolivirus FV1/VV64</name>
    <dbReference type="NCBI Taxonomy" id="3070911"/>
    <lineage>
        <taxon>Viruses</taxon>
        <taxon>Varidnaviria</taxon>
        <taxon>Bamfordvirae</taxon>
        <taxon>Nucleocytoviricota</taxon>
        <taxon>Megaviricetes</taxon>
        <taxon>Imitervirales</taxon>
        <taxon>Mimiviridae</taxon>
        <taxon>Klosneuvirinae</taxon>
        <taxon>Fadolivirus</taxon>
        <taxon>Fadolivirus algeromassiliense</taxon>
    </lineage>
</organism>
<reference evidence="2 3" key="1">
    <citation type="submission" date="2020-04" db="EMBL/GenBank/DDBJ databases">
        <title>Advantages and limits of metagenomic assembly and binning of a giant virus.</title>
        <authorList>
            <person name="Schulz F."/>
            <person name="Andreani J."/>
            <person name="Francis R."/>
            <person name="Boudjemaa H."/>
            <person name="Bou Khalil J.Y."/>
            <person name="Lee J."/>
            <person name="La Scola B."/>
            <person name="Woyke T."/>
        </authorList>
    </citation>
    <scope>NUCLEOTIDE SEQUENCE [LARGE SCALE GENOMIC DNA]</scope>
    <source>
        <strain evidence="2 3">FV1/VV64</strain>
    </source>
</reference>
<sequence>MDVSVKNKQEEEYYRLKGIIKNILNDVKETYTVWFQSRLKSEESIREKVQVRKKELDDVIGFRLIYPWTDGLYELSDILQKHTDLNIFEVKSFEKGKVIYLYGKTNQDDTYEIQLWPTIIYTCFEYEHDKIYKPKIPPTKLQLENSNKVREKEHILQNQIDENRLVPYDS</sequence>
<dbReference type="GO" id="GO:0015969">
    <property type="term" value="P:guanosine tetraphosphate metabolic process"/>
    <property type="evidence" value="ECO:0007669"/>
    <property type="project" value="InterPro"/>
</dbReference>
<proteinExistence type="predicted"/>
<evidence type="ECO:0000259" key="1">
    <source>
        <dbReference type="SMART" id="SM00954"/>
    </source>
</evidence>
<accession>A0A7D3R1N1</accession>
<evidence type="ECO:0000313" key="2">
    <source>
        <dbReference type="EMBL" id="QKF94622.1"/>
    </source>
</evidence>
<dbReference type="SMART" id="SM00954">
    <property type="entry name" value="RelA_SpoT"/>
    <property type="match status" value="1"/>
</dbReference>
<gene>
    <name evidence="2" type="ORF">Fadolivirus_1_1164</name>
</gene>
<evidence type="ECO:0000313" key="3">
    <source>
        <dbReference type="Proteomes" id="UP001162001"/>
    </source>
</evidence>
<name>A0A7D3R1N1_9VIRU</name>
<dbReference type="Gene3D" id="3.30.460.10">
    <property type="entry name" value="Beta Polymerase, domain 2"/>
    <property type="match status" value="1"/>
</dbReference>
<dbReference type="EMBL" id="MT418680">
    <property type="protein sequence ID" value="QKF94622.1"/>
    <property type="molecule type" value="Genomic_DNA"/>
</dbReference>
<dbReference type="InterPro" id="IPR007685">
    <property type="entry name" value="RelA_SpoT"/>
</dbReference>
<feature type="domain" description="RelA/SpoT" evidence="1">
    <location>
        <begin position="37"/>
        <end position="138"/>
    </location>
</feature>
<dbReference type="SUPFAM" id="SSF81301">
    <property type="entry name" value="Nucleotidyltransferase"/>
    <property type="match status" value="1"/>
</dbReference>
<dbReference type="InterPro" id="IPR043519">
    <property type="entry name" value="NT_sf"/>
</dbReference>
<protein>
    <submittedName>
        <fullName evidence="2">Nucleotidyltransferase relA/spot protein</fullName>
    </submittedName>
</protein>